<accession>A0A8J2U1J1</accession>
<dbReference type="PANTHER" id="PTHR35335:SF1">
    <property type="entry name" value="UPF0716 PROTEIN FXSA"/>
    <property type="match status" value="1"/>
</dbReference>
<evidence type="ECO:0000256" key="2">
    <source>
        <dbReference type="SAM" id="Phobius"/>
    </source>
</evidence>
<dbReference type="EMBL" id="BMDX01000001">
    <property type="protein sequence ID" value="GGA63152.1"/>
    <property type="molecule type" value="Genomic_DNA"/>
</dbReference>
<comment type="caution">
    <text evidence="3">The sequence shown here is derived from an EMBL/GenBank/DDBJ whole genome shotgun (WGS) entry which is preliminary data.</text>
</comment>
<reference evidence="4" key="1">
    <citation type="journal article" date="2019" name="Int. J. Syst. Evol. Microbiol.">
        <title>The Global Catalogue of Microorganisms (GCM) 10K type strain sequencing project: providing services to taxonomists for standard genome sequencing and annotation.</title>
        <authorList>
            <consortium name="The Broad Institute Genomics Platform"/>
            <consortium name="The Broad Institute Genome Sequencing Center for Infectious Disease"/>
            <person name="Wu L."/>
            <person name="Ma J."/>
        </authorList>
    </citation>
    <scope>NUCLEOTIDE SEQUENCE [LARGE SCALE GENOMIC DNA]</scope>
    <source>
        <strain evidence="4">CGMCC 1.10130</strain>
    </source>
</reference>
<dbReference type="InterPro" id="IPR007313">
    <property type="entry name" value="FxsA"/>
</dbReference>
<keyword evidence="2" id="KW-0472">Membrane</keyword>
<dbReference type="Pfam" id="PF04186">
    <property type="entry name" value="FxsA"/>
    <property type="match status" value="1"/>
</dbReference>
<sequence>MPFLILILLVPIVELTVLIQVGSQIGALGAIGLTVLTAIVGLSLVRSQGLGVMQRAQQNMAQGQTTAPEVIEGGMLAFAGLCLLIPGFITDALGALLLLPPLRQQFAKSVLTSRFIRFGHAQHFGHGQFQQGRSSQGDSQGNTFDGEFERKDDRDRLN</sequence>
<evidence type="ECO:0000313" key="4">
    <source>
        <dbReference type="Proteomes" id="UP000619743"/>
    </source>
</evidence>
<keyword evidence="2" id="KW-0812">Transmembrane</keyword>
<feature type="transmembrane region" description="Helical" evidence="2">
    <location>
        <begin position="25"/>
        <end position="45"/>
    </location>
</feature>
<dbReference type="RefSeq" id="WP_087504066.1">
    <property type="nucleotide sequence ID" value="NZ_BMDX01000001.1"/>
</dbReference>
<keyword evidence="4" id="KW-1185">Reference proteome</keyword>
<feature type="transmembrane region" description="Helical" evidence="2">
    <location>
        <begin position="76"/>
        <end position="99"/>
    </location>
</feature>
<dbReference type="PANTHER" id="PTHR35335">
    <property type="entry name" value="UPF0716 PROTEIN FXSA"/>
    <property type="match status" value="1"/>
</dbReference>
<feature type="region of interest" description="Disordered" evidence="1">
    <location>
        <begin position="127"/>
        <end position="158"/>
    </location>
</feature>
<dbReference type="GO" id="GO:0016020">
    <property type="term" value="C:membrane"/>
    <property type="evidence" value="ECO:0007669"/>
    <property type="project" value="InterPro"/>
</dbReference>
<gene>
    <name evidence="3" type="primary">fxsA</name>
    <name evidence="3" type="ORF">GCM10011369_00570</name>
</gene>
<organism evidence="3 4">
    <name type="scientific">Neiella marina</name>
    <dbReference type="NCBI Taxonomy" id="508461"/>
    <lineage>
        <taxon>Bacteria</taxon>
        <taxon>Pseudomonadati</taxon>
        <taxon>Pseudomonadota</taxon>
        <taxon>Gammaproteobacteria</taxon>
        <taxon>Alteromonadales</taxon>
        <taxon>Echinimonadaceae</taxon>
        <taxon>Neiella</taxon>
    </lineage>
</organism>
<proteinExistence type="predicted"/>
<dbReference type="NCBIfam" id="NF008528">
    <property type="entry name" value="PRK11463.1-2"/>
    <property type="match status" value="1"/>
</dbReference>
<evidence type="ECO:0000313" key="3">
    <source>
        <dbReference type="EMBL" id="GGA63152.1"/>
    </source>
</evidence>
<evidence type="ECO:0000256" key="1">
    <source>
        <dbReference type="SAM" id="MobiDB-lite"/>
    </source>
</evidence>
<dbReference type="OrthoDB" id="9792788at2"/>
<protein>
    <submittedName>
        <fullName evidence="3">Membrane protein FxsA</fullName>
    </submittedName>
</protein>
<dbReference type="Proteomes" id="UP000619743">
    <property type="component" value="Unassembled WGS sequence"/>
</dbReference>
<feature type="compositionally biased region" description="Low complexity" evidence="1">
    <location>
        <begin position="127"/>
        <end position="141"/>
    </location>
</feature>
<feature type="compositionally biased region" description="Basic and acidic residues" evidence="1">
    <location>
        <begin position="147"/>
        <end position="158"/>
    </location>
</feature>
<keyword evidence="2" id="KW-1133">Transmembrane helix</keyword>
<name>A0A8J2U1J1_9GAMM</name>
<dbReference type="AlphaFoldDB" id="A0A8J2U1J1"/>